<dbReference type="AlphaFoldDB" id="A0AA95SP54"/>
<keyword evidence="2" id="KW-1185">Reference proteome</keyword>
<proteinExistence type="predicted"/>
<dbReference type="CDD" id="cd00448">
    <property type="entry name" value="YjgF_YER057c_UK114_family"/>
    <property type="match status" value="1"/>
</dbReference>
<protein>
    <submittedName>
        <fullName evidence="1">RidA family protein</fullName>
    </submittedName>
</protein>
<organism evidence="1 2">
    <name type="scientific">Paucibacter sediminis</name>
    <dbReference type="NCBI Taxonomy" id="3019553"/>
    <lineage>
        <taxon>Bacteria</taxon>
        <taxon>Pseudomonadati</taxon>
        <taxon>Pseudomonadota</taxon>
        <taxon>Betaproteobacteria</taxon>
        <taxon>Burkholderiales</taxon>
        <taxon>Sphaerotilaceae</taxon>
        <taxon>Roseateles</taxon>
    </lineage>
</organism>
<dbReference type="KEGG" id="pais:PFX98_16510"/>
<evidence type="ECO:0000313" key="2">
    <source>
        <dbReference type="Proteomes" id="UP001177769"/>
    </source>
</evidence>
<dbReference type="Pfam" id="PF01042">
    <property type="entry name" value="Ribonuc_L-PSP"/>
    <property type="match status" value="1"/>
</dbReference>
<dbReference type="Gene3D" id="3.30.1330.40">
    <property type="entry name" value="RutC-like"/>
    <property type="match status" value="1"/>
</dbReference>
<dbReference type="Proteomes" id="UP001177769">
    <property type="component" value="Chromosome"/>
</dbReference>
<dbReference type="SUPFAM" id="SSF55298">
    <property type="entry name" value="YjgF-like"/>
    <property type="match status" value="1"/>
</dbReference>
<gene>
    <name evidence="1" type="ORF">PFX98_16510</name>
</gene>
<evidence type="ECO:0000313" key="1">
    <source>
        <dbReference type="EMBL" id="WIT10506.1"/>
    </source>
</evidence>
<dbReference type="RefSeq" id="WP_285231579.1">
    <property type="nucleotide sequence ID" value="NZ_CP116346.1"/>
</dbReference>
<dbReference type="InterPro" id="IPR035959">
    <property type="entry name" value="RutC-like_sf"/>
</dbReference>
<dbReference type="EMBL" id="CP116346">
    <property type="protein sequence ID" value="WIT10506.1"/>
    <property type="molecule type" value="Genomic_DNA"/>
</dbReference>
<reference evidence="1" key="1">
    <citation type="submission" date="2023-01" db="EMBL/GenBank/DDBJ databases">
        <title>Whole genome sequence of Paucibacter sp. S2-9 isolated from pond sediment.</title>
        <authorList>
            <person name="Jung J.Y."/>
        </authorList>
    </citation>
    <scope>NUCLEOTIDE SEQUENCE</scope>
    <source>
        <strain evidence="1">S2-9</strain>
    </source>
</reference>
<sequence length="143" mass="15598">MSSIYSSNSNGNEKTILQPAGWAAPKGYANGVAATGRQVFVAGQIGWNAQCQFESDDFIAQVRQTLVNIKAVLAEAGAGPEHICRMTWYVIDKREYLARGREVGQAYREVLGREYGVAMSAVQVAALMEDRAKVEIEVTAVVR</sequence>
<name>A0AA95SP54_9BURK</name>
<dbReference type="PANTHER" id="PTHR43857:SF1">
    <property type="entry name" value="YJGH FAMILY PROTEIN"/>
    <property type="match status" value="1"/>
</dbReference>
<dbReference type="InterPro" id="IPR006175">
    <property type="entry name" value="YjgF/YER057c/UK114"/>
</dbReference>
<dbReference type="PANTHER" id="PTHR43857">
    <property type="entry name" value="BLR7761 PROTEIN"/>
    <property type="match status" value="1"/>
</dbReference>
<accession>A0AA95SP54</accession>